<organism evidence="2 3">
    <name type="scientific">Aeromonas hydrophila</name>
    <dbReference type="NCBI Taxonomy" id="644"/>
    <lineage>
        <taxon>Bacteria</taxon>
        <taxon>Pseudomonadati</taxon>
        <taxon>Pseudomonadota</taxon>
        <taxon>Gammaproteobacteria</taxon>
        <taxon>Aeromonadales</taxon>
        <taxon>Aeromonadaceae</taxon>
        <taxon>Aeromonas</taxon>
    </lineage>
</organism>
<sequence length="135" mass="15215">MRQMLFDPSLGIVATGLRAPSRPDRTRYFTMTDTILVLCTCPDEASADLICAQLLNQRLAACINQLPGLTSVYRWQGKIERATEIQLIIKSHAALFEPLRQCILAHHPYEVPEILALPASQGHQPYLDWIKQETS</sequence>
<comment type="caution">
    <text evidence="2">The sequence shown here is derived from an EMBL/GenBank/DDBJ whole genome shotgun (WGS) entry which is preliminary data.</text>
</comment>
<dbReference type="EMBL" id="PUTQ01000024">
    <property type="protein sequence ID" value="RCF47708.1"/>
    <property type="molecule type" value="Genomic_DNA"/>
</dbReference>
<reference evidence="3" key="2">
    <citation type="submission" date="2018-02" db="EMBL/GenBank/DDBJ databases">
        <title>Phenotypic characterization and whole genome analysis of multidrug-resistant, extended-spectrum beta-lactamase-producing bacteria isolated from dogs in Germany.</title>
        <authorList>
            <person name="Williamson C."/>
        </authorList>
    </citation>
    <scope>NUCLEOTIDE SEQUENCE [LARGE SCALE GENOMIC DNA]</scope>
    <source>
        <strain evidence="3">AFG_SD03_1510_Ahy_093</strain>
    </source>
</reference>
<dbReference type="InterPro" id="IPR015867">
    <property type="entry name" value="N-reg_PII/ATP_PRibTrfase_C"/>
</dbReference>
<dbReference type="Proteomes" id="UP000253075">
    <property type="component" value="Unassembled WGS sequence"/>
</dbReference>
<name>A0ABD7G5A3_AERHY</name>
<dbReference type="InterPro" id="IPR004323">
    <property type="entry name" value="Ion_tolerance_CutA"/>
</dbReference>
<dbReference type="SUPFAM" id="SSF54913">
    <property type="entry name" value="GlnB-like"/>
    <property type="match status" value="1"/>
</dbReference>
<dbReference type="Pfam" id="PF03091">
    <property type="entry name" value="CutA1"/>
    <property type="match status" value="1"/>
</dbReference>
<comment type="similarity">
    <text evidence="1">Belongs to the CutA family.</text>
</comment>
<evidence type="ECO:0000313" key="3">
    <source>
        <dbReference type="Proteomes" id="UP000253075"/>
    </source>
</evidence>
<dbReference type="Gene3D" id="3.30.70.120">
    <property type="match status" value="1"/>
</dbReference>
<gene>
    <name evidence="2" type="ORF">C6C11_16280</name>
</gene>
<dbReference type="PANTHER" id="PTHR23419:SF8">
    <property type="entry name" value="FI09726P"/>
    <property type="match status" value="1"/>
</dbReference>
<evidence type="ECO:0000313" key="2">
    <source>
        <dbReference type="EMBL" id="RCF47708.1"/>
    </source>
</evidence>
<dbReference type="InterPro" id="IPR011322">
    <property type="entry name" value="N-reg_PII-like_a/b"/>
</dbReference>
<evidence type="ECO:0000256" key="1">
    <source>
        <dbReference type="ARBA" id="ARBA00010169"/>
    </source>
</evidence>
<accession>A0ABD7G5A3</accession>
<protein>
    <submittedName>
        <fullName evidence="2">Divalent-cation tolerance protein CutA</fullName>
    </submittedName>
</protein>
<dbReference type="PANTHER" id="PTHR23419">
    <property type="entry name" value="DIVALENT CATION TOLERANCE CUTA-RELATED"/>
    <property type="match status" value="1"/>
</dbReference>
<dbReference type="AlphaFoldDB" id="A0ABD7G5A3"/>
<proteinExistence type="inferred from homology"/>
<reference evidence="2 3" key="1">
    <citation type="journal article" date="2018" name="PLoS ONE">
        <title>Phenotypic characterization and whole genome analysis of extended-spectrum beta-lactamase-producing bacteria isolated from dogs in Germany.</title>
        <authorList>
            <person name="Boehmer T."/>
            <person name="Vogler A.J."/>
            <person name="Thomas A."/>
            <person name="Sauer S."/>
            <person name="Hergenroether M."/>
            <person name="Straubinger R.K."/>
            <person name="Birdsell D."/>
            <person name="Keim P."/>
            <person name="Sahl J.W."/>
            <person name="Williamson C.H."/>
            <person name="Riehm J.M."/>
        </authorList>
    </citation>
    <scope>NUCLEOTIDE SEQUENCE [LARGE SCALE GENOMIC DNA]</scope>
    <source>
        <strain evidence="2 3">AFG_SD03_1510_Ahy_093</strain>
    </source>
</reference>